<dbReference type="OrthoDB" id="1902038at2759"/>
<proteinExistence type="inferred from homology"/>
<name>A0A8K0KMK0_LADFU</name>
<reference evidence="11" key="1">
    <citation type="submission" date="2013-04" db="EMBL/GenBank/DDBJ databases">
        <authorList>
            <person name="Qu J."/>
            <person name="Murali S.C."/>
            <person name="Bandaranaike D."/>
            <person name="Bellair M."/>
            <person name="Blankenburg K."/>
            <person name="Chao H."/>
            <person name="Dinh H."/>
            <person name="Doddapaneni H."/>
            <person name="Downs B."/>
            <person name="Dugan-Rocha S."/>
            <person name="Elkadiri S."/>
            <person name="Gnanaolivu R.D."/>
            <person name="Hernandez B."/>
            <person name="Javaid M."/>
            <person name="Jayaseelan J.C."/>
            <person name="Lee S."/>
            <person name="Li M."/>
            <person name="Ming W."/>
            <person name="Munidasa M."/>
            <person name="Muniz J."/>
            <person name="Nguyen L."/>
            <person name="Ongeri F."/>
            <person name="Osuji N."/>
            <person name="Pu L.-L."/>
            <person name="Puazo M."/>
            <person name="Qu C."/>
            <person name="Quiroz J."/>
            <person name="Raj R."/>
            <person name="Weissenberger G."/>
            <person name="Xin Y."/>
            <person name="Zou X."/>
            <person name="Han Y."/>
            <person name="Richards S."/>
            <person name="Worley K."/>
            <person name="Muzny D."/>
            <person name="Gibbs R."/>
        </authorList>
    </citation>
    <scope>NUCLEOTIDE SEQUENCE</scope>
    <source>
        <strain evidence="11">Sampled in the wild</strain>
    </source>
</reference>
<dbReference type="Pfam" id="PF13868">
    <property type="entry name" value="TPH"/>
    <property type="match status" value="1"/>
</dbReference>
<keyword evidence="2" id="KW-0282">Flagellum</keyword>
<evidence type="ECO:0000256" key="6">
    <source>
        <dbReference type="ARBA" id="ARBA00034116"/>
    </source>
</evidence>
<dbReference type="PANTHER" id="PTHR15504:SF0">
    <property type="entry name" value="CILIA- AND FLAGELLA-ASSOCIATED PROTEIN 45"/>
    <property type="match status" value="1"/>
</dbReference>
<dbReference type="InterPro" id="IPR033253">
    <property type="entry name" value="CFAP45"/>
</dbReference>
<dbReference type="InterPro" id="IPR043597">
    <property type="entry name" value="TPH_dom"/>
</dbReference>
<protein>
    <recommendedName>
        <fullName evidence="7">Cilia- and flagella-associated protein 45</fullName>
    </recommendedName>
</protein>
<comment type="subcellular location">
    <subcellularLocation>
        <location evidence="1">Cell projection</location>
        <location evidence="1">Cilium</location>
        <location evidence="1">Flagellum</location>
    </subcellularLocation>
</comment>
<gene>
    <name evidence="11" type="ORF">J437_LFUL013868</name>
</gene>
<evidence type="ECO:0000313" key="12">
    <source>
        <dbReference type="Proteomes" id="UP000792457"/>
    </source>
</evidence>
<accession>A0A8K0KMK0</accession>
<feature type="region of interest" description="Disordered" evidence="9">
    <location>
        <begin position="388"/>
        <end position="411"/>
    </location>
</feature>
<feature type="coiled-coil region" evidence="8">
    <location>
        <begin position="272"/>
        <end position="353"/>
    </location>
</feature>
<evidence type="ECO:0000256" key="9">
    <source>
        <dbReference type="SAM" id="MobiDB-lite"/>
    </source>
</evidence>
<keyword evidence="12" id="KW-1185">Reference proteome</keyword>
<comment type="caution">
    <text evidence="11">The sequence shown here is derived from an EMBL/GenBank/DDBJ whole genome shotgun (WGS) entry which is preliminary data.</text>
</comment>
<sequence length="476" mass="56970">MNLLTHSENSPMKRRVTGKRPKCSRISSTGVETTREQEEEDKKCIKIITKDLIRDLLVRNDTPKVYSAVLSHDKFKDIIKRSKVLTPEERWQLVLERDNEELKILAESQARKEEARKWELIHGKGQKLSKIDQEAAARTNHILTRAELLKAEQEDEVKAANRLILSTKCHAIRCAQIAEKSLTRKELEMEERRLEDMMEKERVHLIASEEKKREEERLKKIKYVEYVKQQIQENESKKVVLAQQLEQESKIIKRSMIQSNFEAVEAIQEYMRQKAEREAERELELMRMKQAREKEITRLRALQERQQDLQAKEDELKAKRIQEEVEREWRKKERELARRHAKEEEELKKARQVQIEQRKRTQAIDVALEKREFDRIISAQIEEMEKIKEEEEKRKEKTTKHRSALLSQINEKVGERARERQRVFEEGVAIALEEKKRQERIKNVMKNKVDELRIHKVPEVYIKEIERQLKIADMKD</sequence>
<comment type="similarity">
    <text evidence="6">Belongs to the CFAP45 family.</text>
</comment>
<keyword evidence="4" id="KW-0969">Cilium</keyword>
<evidence type="ECO:0000256" key="8">
    <source>
        <dbReference type="SAM" id="Coils"/>
    </source>
</evidence>
<keyword evidence="5" id="KW-0966">Cell projection</keyword>
<evidence type="ECO:0000256" key="4">
    <source>
        <dbReference type="ARBA" id="ARBA00023069"/>
    </source>
</evidence>
<dbReference type="GO" id="GO:0031514">
    <property type="term" value="C:motile cilium"/>
    <property type="evidence" value="ECO:0007669"/>
    <property type="project" value="UniProtKB-SubCell"/>
</dbReference>
<feature type="domain" description="Trichohyalin-plectin-homology" evidence="10">
    <location>
        <begin position="244"/>
        <end position="458"/>
    </location>
</feature>
<evidence type="ECO:0000256" key="5">
    <source>
        <dbReference type="ARBA" id="ARBA00023273"/>
    </source>
</evidence>
<reference evidence="11" key="2">
    <citation type="submission" date="2017-10" db="EMBL/GenBank/DDBJ databases">
        <title>Ladona fulva Genome sequencing and assembly.</title>
        <authorList>
            <person name="Murali S."/>
            <person name="Richards S."/>
            <person name="Bandaranaike D."/>
            <person name="Bellair M."/>
            <person name="Blankenburg K."/>
            <person name="Chao H."/>
            <person name="Dinh H."/>
            <person name="Doddapaneni H."/>
            <person name="Dugan-Rocha S."/>
            <person name="Elkadiri S."/>
            <person name="Gnanaolivu R."/>
            <person name="Hernandez B."/>
            <person name="Skinner E."/>
            <person name="Javaid M."/>
            <person name="Lee S."/>
            <person name="Li M."/>
            <person name="Ming W."/>
            <person name="Munidasa M."/>
            <person name="Muniz J."/>
            <person name="Nguyen L."/>
            <person name="Hughes D."/>
            <person name="Osuji N."/>
            <person name="Pu L.-L."/>
            <person name="Puazo M."/>
            <person name="Qu C."/>
            <person name="Quiroz J."/>
            <person name="Raj R."/>
            <person name="Weissenberger G."/>
            <person name="Xin Y."/>
            <person name="Zou X."/>
            <person name="Han Y."/>
            <person name="Worley K."/>
            <person name="Muzny D."/>
            <person name="Gibbs R."/>
        </authorList>
    </citation>
    <scope>NUCLEOTIDE SEQUENCE</scope>
    <source>
        <strain evidence="11">Sampled in the wild</strain>
    </source>
</reference>
<dbReference type="PANTHER" id="PTHR15504">
    <property type="entry name" value="NASOPHARYNGEAL EPITHELIUM SPECIFIC PROTEIN 1"/>
    <property type="match status" value="1"/>
</dbReference>
<keyword evidence="3 8" id="KW-0175">Coiled coil</keyword>
<dbReference type="EMBL" id="KZ308863">
    <property type="protein sequence ID" value="KAG8234988.1"/>
    <property type="molecule type" value="Genomic_DNA"/>
</dbReference>
<feature type="compositionally biased region" description="Polar residues" evidence="9">
    <location>
        <begin position="1"/>
        <end position="10"/>
    </location>
</feature>
<organism evidence="11 12">
    <name type="scientific">Ladona fulva</name>
    <name type="common">Scarce chaser dragonfly</name>
    <name type="synonym">Libellula fulva</name>
    <dbReference type="NCBI Taxonomy" id="123851"/>
    <lineage>
        <taxon>Eukaryota</taxon>
        <taxon>Metazoa</taxon>
        <taxon>Ecdysozoa</taxon>
        <taxon>Arthropoda</taxon>
        <taxon>Hexapoda</taxon>
        <taxon>Insecta</taxon>
        <taxon>Pterygota</taxon>
        <taxon>Palaeoptera</taxon>
        <taxon>Odonata</taxon>
        <taxon>Epiprocta</taxon>
        <taxon>Anisoptera</taxon>
        <taxon>Libelluloidea</taxon>
        <taxon>Libellulidae</taxon>
        <taxon>Ladona</taxon>
    </lineage>
</organism>
<evidence type="ECO:0000256" key="3">
    <source>
        <dbReference type="ARBA" id="ARBA00023054"/>
    </source>
</evidence>
<evidence type="ECO:0000256" key="1">
    <source>
        <dbReference type="ARBA" id="ARBA00004230"/>
    </source>
</evidence>
<feature type="coiled-coil region" evidence="8">
    <location>
        <begin position="143"/>
        <end position="204"/>
    </location>
</feature>
<evidence type="ECO:0000259" key="10">
    <source>
        <dbReference type="Pfam" id="PF13868"/>
    </source>
</evidence>
<dbReference type="AlphaFoldDB" id="A0A8K0KMK0"/>
<feature type="region of interest" description="Disordered" evidence="9">
    <location>
        <begin position="1"/>
        <end position="35"/>
    </location>
</feature>
<dbReference type="Proteomes" id="UP000792457">
    <property type="component" value="Unassembled WGS sequence"/>
</dbReference>
<evidence type="ECO:0000313" key="11">
    <source>
        <dbReference type="EMBL" id="KAG8234988.1"/>
    </source>
</evidence>
<evidence type="ECO:0000256" key="2">
    <source>
        <dbReference type="ARBA" id="ARBA00022846"/>
    </source>
</evidence>
<evidence type="ECO:0000256" key="7">
    <source>
        <dbReference type="ARBA" id="ARBA00034142"/>
    </source>
</evidence>
<feature type="compositionally biased region" description="Basic residues" evidence="9">
    <location>
        <begin position="12"/>
        <end position="23"/>
    </location>
</feature>